<dbReference type="PANTHER" id="PTHR33573:SF30">
    <property type="entry name" value="CASP-LIKE PROTEIN 2C1-RELATED"/>
    <property type="match status" value="1"/>
</dbReference>
<evidence type="ECO:0000256" key="5">
    <source>
        <dbReference type="ARBA" id="ARBA00022692"/>
    </source>
</evidence>
<dbReference type="NCBIfam" id="TIGR01569">
    <property type="entry name" value="A_tha_TIGR01569"/>
    <property type="match status" value="1"/>
</dbReference>
<evidence type="ECO:0000256" key="4">
    <source>
        <dbReference type="ARBA" id="ARBA00022475"/>
    </source>
</evidence>
<dbReference type="EMBL" id="KK914353">
    <property type="protein sequence ID" value="KDP39143.1"/>
    <property type="molecule type" value="Genomic_DNA"/>
</dbReference>
<dbReference type="STRING" id="180498.A0A067KVY6"/>
<keyword evidence="6 8" id="KW-1133">Transmembrane helix</keyword>
<accession>A0A067KVY6</accession>
<comment type="subunit">
    <text evidence="3 8">Homodimer and heterodimers.</text>
</comment>
<evidence type="ECO:0000259" key="9">
    <source>
        <dbReference type="Pfam" id="PF04535"/>
    </source>
</evidence>
<keyword evidence="7 8" id="KW-0472">Membrane</keyword>
<reference evidence="10 11" key="1">
    <citation type="journal article" date="2014" name="PLoS ONE">
        <title>Global Analysis of Gene Expression Profiles in Physic Nut (Jatropha curcas L.) Seedlings Exposed to Salt Stress.</title>
        <authorList>
            <person name="Zhang L."/>
            <person name="Zhang C."/>
            <person name="Wu P."/>
            <person name="Chen Y."/>
            <person name="Li M."/>
            <person name="Jiang H."/>
            <person name="Wu G."/>
        </authorList>
    </citation>
    <scope>NUCLEOTIDE SEQUENCE [LARGE SCALE GENOMIC DNA]</scope>
    <source>
        <strain evidence="11">cv. GZQX0401</strain>
        <tissue evidence="10">Young leaves</tissue>
    </source>
</reference>
<dbReference type="GO" id="GO:0005886">
    <property type="term" value="C:plasma membrane"/>
    <property type="evidence" value="ECO:0007669"/>
    <property type="project" value="UniProtKB-SubCell"/>
</dbReference>
<feature type="transmembrane region" description="Helical" evidence="8">
    <location>
        <begin position="12"/>
        <end position="29"/>
    </location>
</feature>
<dbReference type="Pfam" id="PF04535">
    <property type="entry name" value="CASP_dom"/>
    <property type="match status" value="1"/>
</dbReference>
<keyword evidence="5 8" id="KW-0812">Transmembrane</keyword>
<feature type="transmembrane region" description="Helical" evidence="8">
    <location>
        <begin position="131"/>
        <end position="155"/>
    </location>
</feature>
<name>A0A067KVY6_JATCU</name>
<evidence type="ECO:0000256" key="7">
    <source>
        <dbReference type="ARBA" id="ARBA00023136"/>
    </source>
</evidence>
<dbReference type="InterPro" id="IPR006702">
    <property type="entry name" value="CASP_dom"/>
</dbReference>
<dbReference type="KEGG" id="jcu:105632971"/>
<dbReference type="InterPro" id="IPR006459">
    <property type="entry name" value="CASP/CASPL"/>
</dbReference>
<keyword evidence="4 8" id="KW-1003">Cell membrane</keyword>
<organism evidence="10 11">
    <name type="scientific">Jatropha curcas</name>
    <name type="common">Barbados nut</name>
    <dbReference type="NCBI Taxonomy" id="180498"/>
    <lineage>
        <taxon>Eukaryota</taxon>
        <taxon>Viridiplantae</taxon>
        <taxon>Streptophyta</taxon>
        <taxon>Embryophyta</taxon>
        <taxon>Tracheophyta</taxon>
        <taxon>Spermatophyta</taxon>
        <taxon>Magnoliopsida</taxon>
        <taxon>eudicotyledons</taxon>
        <taxon>Gunneridae</taxon>
        <taxon>Pentapetalae</taxon>
        <taxon>rosids</taxon>
        <taxon>fabids</taxon>
        <taxon>Malpighiales</taxon>
        <taxon>Euphorbiaceae</taxon>
        <taxon>Crotonoideae</taxon>
        <taxon>Jatropheae</taxon>
        <taxon>Jatropha</taxon>
    </lineage>
</organism>
<evidence type="ECO:0000313" key="11">
    <source>
        <dbReference type="Proteomes" id="UP000027138"/>
    </source>
</evidence>
<evidence type="ECO:0000256" key="1">
    <source>
        <dbReference type="ARBA" id="ARBA00004651"/>
    </source>
</evidence>
<feature type="transmembrane region" description="Helical" evidence="8">
    <location>
        <begin position="50"/>
        <end position="75"/>
    </location>
</feature>
<protein>
    <recommendedName>
        <fullName evidence="8">CASP-like protein</fullName>
    </recommendedName>
</protein>
<gene>
    <name evidence="10" type="ORF">JCGZ_00900</name>
</gene>
<comment type="similarity">
    <text evidence="2 8">Belongs to the Casparian strip membrane proteins (CASP) family.</text>
</comment>
<feature type="transmembrane region" description="Helical" evidence="8">
    <location>
        <begin position="87"/>
        <end position="107"/>
    </location>
</feature>
<dbReference type="PANTHER" id="PTHR33573">
    <property type="entry name" value="CASP-LIKE PROTEIN 4A4"/>
    <property type="match status" value="1"/>
</dbReference>
<evidence type="ECO:0000256" key="3">
    <source>
        <dbReference type="ARBA" id="ARBA00011489"/>
    </source>
</evidence>
<evidence type="ECO:0000256" key="2">
    <source>
        <dbReference type="ARBA" id="ARBA00007651"/>
    </source>
</evidence>
<feature type="domain" description="Casparian strip membrane protein" evidence="9">
    <location>
        <begin position="5"/>
        <end position="141"/>
    </location>
</feature>
<dbReference type="Proteomes" id="UP000027138">
    <property type="component" value="Unassembled WGS sequence"/>
</dbReference>
<evidence type="ECO:0000313" key="10">
    <source>
        <dbReference type="EMBL" id="KDP39143.1"/>
    </source>
</evidence>
<dbReference type="OrthoDB" id="755577at2759"/>
<sequence>MAPLLKLLDSSLRFSVIPLSVASICLIVTNQQENSSYGDLKYSNLMGLKYMVCISAIGACYAFSAVACTWIRSLVNKVWLFFVSDQIMAYLTVTSAAALMEIVYLAYNGDQEVTWSEACNSFGKFCHKMKLALVLHFLVLCCFFVLAVISAYRAFSVFEPPVSSKQVEGNTT</sequence>
<evidence type="ECO:0000256" key="8">
    <source>
        <dbReference type="RuleBase" id="RU361233"/>
    </source>
</evidence>
<keyword evidence="11" id="KW-1185">Reference proteome</keyword>
<evidence type="ECO:0000256" key="6">
    <source>
        <dbReference type="ARBA" id="ARBA00022989"/>
    </source>
</evidence>
<proteinExistence type="inferred from homology"/>
<dbReference type="AlphaFoldDB" id="A0A067KVY6"/>
<comment type="subcellular location">
    <subcellularLocation>
        <location evidence="1 8">Cell membrane</location>
        <topology evidence="1 8">Multi-pass membrane protein</topology>
    </subcellularLocation>
</comment>